<dbReference type="PANTHER" id="PTHR11905">
    <property type="entry name" value="ADAM A DISINTEGRIN AND METALLOPROTEASE DOMAIN"/>
    <property type="match status" value="1"/>
</dbReference>
<protein>
    <recommendedName>
        <fullName evidence="3">Peptidase M12B domain-containing protein</fullName>
    </recommendedName>
</protein>
<reference evidence="4" key="3">
    <citation type="submission" date="2025-09" db="UniProtKB">
        <authorList>
            <consortium name="Ensembl"/>
        </authorList>
    </citation>
    <scope>IDENTIFICATION</scope>
</reference>
<comment type="caution">
    <text evidence="2">Lacks conserved residue(s) required for the propagation of feature annotation.</text>
</comment>
<evidence type="ECO:0000256" key="1">
    <source>
        <dbReference type="ARBA" id="ARBA00023157"/>
    </source>
</evidence>
<reference evidence="4 5" key="1">
    <citation type="submission" date="2020-10" db="EMBL/GenBank/DDBJ databases">
        <title>Pygocentrus nattereri (red-bellied piranha) genome, fPygNat1, primary haplotype.</title>
        <authorList>
            <person name="Myers G."/>
            <person name="Meyer A."/>
            <person name="Karagic N."/>
            <person name="Pippel M."/>
            <person name="Winkler S."/>
            <person name="Tracey A."/>
            <person name="Wood J."/>
            <person name="Formenti G."/>
            <person name="Howe K."/>
            <person name="Fedrigo O."/>
            <person name="Jarvis E.D."/>
        </authorList>
    </citation>
    <scope>NUCLEOTIDE SEQUENCE [LARGE SCALE GENOMIC DNA]</scope>
</reference>
<dbReference type="InterPro" id="IPR024079">
    <property type="entry name" value="MetalloPept_cat_dom_sf"/>
</dbReference>
<evidence type="ECO:0000259" key="3">
    <source>
        <dbReference type="PROSITE" id="PS50215"/>
    </source>
</evidence>
<evidence type="ECO:0000256" key="2">
    <source>
        <dbReference type="PROSITE-ProRule" id="PRU00276"/>
    </source>
</evidence>
<sequence>SQIFITFSCMLSLSYRELISSNYIETHYTPNGTRVTADHQCYYHGSVGDDQQSIASISTCEGLRYHRFKHLCQDYMIEPLTGSETGEHGVFKAEFFRSVSFSCGVTNETLDSALPRFNIRVQHRSVVREFQKLGSDVTKVRKRMFQIINFVNMVYFPLHTFIGLVGLEVWSDGDKINVTSSAAKTLSAFTQWRTNELNTVKENDNAQLIT</sequence>
<dbReference type="PROSITE" id="PS50215">
    <property type="entry name" value="ADAM_MEPRO"/>
    <property type="match status" value="1"/>
</dbReference>
<evidence type="ECO:0000313" key="4">
    <source>
        <dbReference type="Ensembl" id="ENSPNAP00000017434.2"/>
    </source>
</evidence>
<dbReference type="SUPFAM" id="SSF55486">
    <property type="entry name" value="Metalloproteases ('zincins'), catalytic domain"/>
    <property type="match status" value="1"/>
</dbReference>
<dbReference type="Gene3D" id="3.40.390.10">
    <property type="entry name" value="Collagenase (Catalytic Domain)"/>
    <property type="match status" value="1"/>
</dbReference>
<dbReference type="GeneTree" id="ENSGT00940000156716"/>
<organism evidence="4 5">
    <name type="scientific">Pygocentrus nattereri</name>
    <name type="common">Red-bellied piranha</name>
    <dbReference type="NCBI Taxonomy" id="42514"/>
    <lineage>
        <taxon>Eukaryota</taxon>
        <taxon>Metazoa</taxon>
        <taxon>Chordata</taxon>
        <taxon>Craniata</taxon>
        <taxon>Vertebrata</taxon>
        <taxon>Euteleostomi</taxon>
        <taxon>Actinopterygii</taxon>
        <taxon>Neopterygii</taxon>
        <taxon>Teleostei</taxon>
        <taxon>Ostariophysi</taxon>
        <taxon>Characiformes</taxon>
        <taxon>Characoidei</taxon>
        <taxon>Pygocentrus</taxon>
    </lineage>
</organism>
<name>A0A3B4D3H8_PYGNA</name>
<dbReference type="Ensembl" id="ENSPNAT00000038530.2">
    <property type="protein sequence ID" value="ENSPNAP00000017434.2"/>
    <property type="gene ID" value="ENSPNAG00000023708.2"/>
</dbReference>
<dbReference type="GO" id="GO:0006508">
    <property type="term" value="P:proteolysis"/>
    <property type="evidence" value="ECO:0007669"/>
    <property type="project" value="InterPro"/>
</dbReference>
<feature type="domain" description="Peptidase M12B" evidence="3">
    <location>
        <begin position="130"/>
        <end position="210"/>
    </location>
</feature>
<dbReference type="InterPro" id="IPR001590">
    <property type="entry name" value="Peptidase_M12B"/>
</dbReference>
<dbReference type="OMA" id="SNIMHIP"/>
<evidence type="ECO:0000313" key="5">
    <source>
        <dbReference type="Proteomes" id="UP001501920"/>
    </source>
</evidence>
<keyword evidence="5" id="KW-1185">Reference proteome</keyword>
<reference evidence="4" key="2">
    <citation type="submission" date="2025-08" db="UniProtKB">
        <authorList>
            <consortium name="Ensembl"/>
        </authorList>
    </citation>
    <scope>IDENTIFICATION</scope>
</reference>
<dbReference type="GO" id="GO:0005886">
    <property type="term" value="C:plasma membrane"/>
    <property type="evidence" value="ECO:0007669"/>
    <property type="project" value="TreeGrafter"/>
</dbReference>
<dbReference type="Pfam" id="PF01421">
    <property type="entry name" value="Reprolysin"/>
    <property type="match status" value="1"/>
</dbReference>
<dbReference type="GO" id="GO:0004222">
    <property type="term" value="F:metalloendopeptidase activity"/>
    <property type="evidence" value="ECO:0007669"/>
    <property type="project" value="InterPro"/>
</dbReference>
<accession>A0A3B4D3H8</accession>
<dbReference type="PANTHER" id="PTHR11905:SF32">
    <property type="entry name" value="DISINTEGRIN AND METALLOPROTEINASE DOMAIN-CONTAINING PROTEIN 28"/>
    <property type="match status" value="1"/>
</dbReference>
<dbReference type="Proteomes" id="UP001501920">
    <property type="component" value="Chromosome 18"/>
</dbReference>
<dbReference type="AlphaFoldDB" id="A0A3B4D3H8"/>
<keyword evidence="1" id="KW-1015">Disulfide bond</keyword>
<proteinExistence type="predicted"/>